<dbReference type="OrthoDB" id="311344at2"/>
<evidence type="ECO:0000256" key="3">
    <source>
        <dbReference type="ARBA" id="ARBA00022989"/>
    </source>
</evidence>
<dbReference type="GO" id="GO:0005524">
    <property type="term" value="F:ATP binding"/>
    <property type="evidence" value="ECO:0007669"/>
    <property type="project" value="InterPro"/>
</dbReference>
<evidence type="ECO:0000259" key="7">
    <source>
        <dbReference type="PROSITE" id="PS50929"/>
    </source>
</evidence>
<dbReference type="Gene3D" id="1.20.1560.10">
    <property type="entry name" value="ABC transporter type 1, transmembrane domain"/>
    <property type="match status" value="1"/>
</dbReference>
<feature type="transmembrane region" description="Helical" evidence="5">
    <location>
        <begin position="317"/>
        <end position="334"/>
    </location>
</feature>
<evidence type="ECO:0000256" key="5">
    <source>
        <dbReference type="SAM" id="Phobius"/>
    </source>
</evidence>
<feature type="transmembrane region" description="Helical" evidence="5">
    <location>
        <begin position="293"/>
        <end position="311"/>
    </location>
</feature>
<evidence type="ECO:0000256" key="4">
    <source>
        <dbReference type="ARBA" id="ARBA00023136"/>
    </source>
</evidence>
<protein>
    <submittedName>
        <fullName evidence="8">ABC-type bacteriocin/lantibiotic exporter, contains an N-terminal double-glycine peptidase domain</fullName>
    </submittedName>
</protein>
<dbReference type="PANTHER" id="PTHR43394:SF4">
    <property type="entry name" value="TOXIN SECRETION ABC TRANSPORTER ATP-BINDING PROTEIN"/>
    <property type="match status" value="1"/>
</dbReference>
<dbReference type="SUPFAM" id="SSF90123">
    <property type="entry name" value="ABC transporter transmembrane region"/>
    <property type="match status" value="1"/>
</dbReference>
<evidence type="ECO:0000259" key="6">
    <source>
        <dbReference type="PROSITE" id="PS50893"/>
    </source>
</evidence>
<dbReference type="GO" id="GO:0015421">
    <property type="term" value="F:ABC-type oligopeptide transporter activity"/>
    <property type="evidence" value="ECO:0007669"/>
    <property type="project" value="TreeGrafter"/>
</dbReference>
<feature type="transmembrane region" description="Helical" evidence="5">
    <location>
        <begin position="398"/>
        <end position="426"/>
    </location>
</feature>
<feature type="domain" description="ABC transmembrane type-1" evidence="7">
    <location>
        <begin position="184"/>
        <end position="456"/>
    </location>
</feature>
<dbReference type="RefSeq" id="WP_092019189.1">
    <property type="nucleotide sequence ID" value="NZ_FOXH01000016.1"/>
</dbReference>
<evidence type="ECO:0000313" key="9">
    <source>
        <dbReference type="Proteomes" id="UP000199306"/>
    </source>
</evidence>
<proteinExistence type="predicted"/>
<dbReference type="SUPFAM" id="SSF52540">
    <property type="entry name" value="P-loop containing nucleoside triphosphate hydrolases"/>
    <property type="match status" value="1"/>
</dbReference>
<dbReference type="Gene3D" id="3.40.50.300">
    <property type="entry name" value="P-loop containing nucleotide triphosphate hydrolases"/>
    <property type="match status" value="1"/>
</dbReference>
<dbReference type="EMBL" id="FOXH01000016">
    <property type="protein sequence ID" value="SFQ37253.1"/>
    <property type="molecule type" value="Genomic_DNA"/>
</dbReference>
<accession>A0A1I5XZ76</accession>
<feature type="domain" description="ABC transporter" evidence="6">
    <location>
        <begin position="496"/>
        <end position="729"/>
    </location>
</feature>
<sequence length="729" mass="82361">MNNTQLSLIIQKLTEFYGENYEYFSTKPPAFQQVKNYETSELDAFISDLTHQAAQHKYLLIENFLSPESFKELLSQNSHPFIFWDQTEQGLVPVLAGHSLKDNKPYFWKFQTSSQPVEINTEQTFKPKRCENNPDITKNGMVRFLSTFPLENISTEETIQELSPLQRLFGLLKNERKDISYIYIYAIVVGIISLTLPLGIQAIIGMISGGLVFSSVYVLVGVVILGIIISGILQIYQQTLVEILQRRVFAKAAFDFTYRIPKIKAEALMKYYAPELMNRFFDILTVQKALPKVLIDITGAVIQILFGIILLALYHPYFIAFGILIVGIVTFVVLQNAPKGLETSLVESKYKYKVAQWLEDLARTVFAFKSAGSTNLPIQKMDYLVNNYLKYRKKHFRVLVILYANAVFFKAFVTGALLIIGTILVVDRQITLGQFVASEIIILLVVGAVEKLIASVEVVFDLLTAVEKMGHVTDLPLEKDRGLQYDFHKTNHGIAIQTKNLSYQYDGSKKQVLKNINFETKANESVCITGTNGSGKETLLKILSAIYTDFEGAISFNDLSIRDINLGSIREAIERNLASDLIFDGTLLENIVLGRDCVKYNDVAWAVEKLNLKENIDQLPDGINTQMTGGGKRFSESFIAKISVARCVVEKPKLLMITDIYPELHKAERMRTIAFLTDKSNPWTLLTISNDPMVMAACDKVVVMDEGRIIMEGSYQELIKQSDFQELVD</sequence>
<feature type="transmembrane region" description="Helical" evidence="5">
    <location>
        <begin position="182"/>
        <end position="204"/>
    </location>
</feature>
<dbReference type="InterPro" id="IPR011527">
    <property type="entry name" value="ABC1_TM_dom"/>
</dbReference>
<dbReference type="InterPro" id="IPR039421">
    <property type="entry name" value="Type_1_exporter"/>
</dbReference>
<keyword evidence="9" id="KW-1185">Reference proteome</keyword>
<evidence type="ECO:0000256" key="2">
    <source>
        <dbReference type="ARBA" id="ARBA00022692"/>
    </source>
</evidence>
<keyword evidence="2 5" id="KW-0812">Transmembrane</keyword>
<name>A0A1I5XZ76_9BACT</name>
<dbReference type="PROSITE" id="PS50893">
    <property type="entry name" value="ABC_TRANSPORTER_2"/>
    <property type="match status" value="1"/>
</dbReference>
<dbReference type="STRING" id="1079859.SAMN04515674_11660"/>
<evidence type="ECO:0000256" key="1">
    <source>
        <dbReference type="ARBA" id="ARBA00004651"/>
    </source>
</evidence>
<keyword evidence="3 5" id="KW-1133">Transmembrane helix</keyword>
<dbReference type="GO" id="GO:0016887">
    <property type="term" value="F:ATP hydrolysis activity"/>
    <property type="evidence" value="ECO:0007669"/>
    <property type="project" value="InterPro"/>
</dbReference>
<reference evidence="8 9" key="1">
    <citation type="submission" date="2016-10" db="EMBL/GenBank/DDBJ databases">
        <authorList>
            <person name="de Groot N.N."/>
        </authorList>
    </citation>
    <scope>NUCLEOTIDE SEQUENCE [LARGE SCALE GENOMIC DNA]</scope>
    <source>
        <strain evidence="9">E92,LMG 26720,CCM 7988</strain>
    </source>
</reference>
<organism evidence="8 9">
    <name type="scientific">Pseudarcicella hirudinis</name>
    <dbReference type="NCBI Taxonomy" id="1079859"/>
    <lineage>
        <taxon>Bacteria</taxon>
        <taxon>Pseudomonadati</taxon>
        <taxon>Bacteroidota</taxon>
        <taxon>Cytophagia</taxon>
        <taxon>Cytophagales</taxon>
        <taxon>Flectobacillaceae</taxon>
        <taxon>Pseudarcicella</taxon>
    </lineage>
</organism>
<keyword evidence="4 5" id="KW-0472">Membrane</keyword>
<comment type="subcellular location">
    <subcellularLocation>
        <location evidence="1">Cell membrane</location>
        <topology evidence="1">Multi-pass membrane protein</topology>
    </subcellularLocation>
</comment>
<gene>
    <name evidence="8" type="ORF">SAMN04515674_11660</name>
</gene>
<dbReference type="InterPro" id="IPR036640">
    <property type="entry name" value="ABC1_TM_sf"/>
</dbReference>
<dbReference type="PROSITE" id="PS50929">
    <property type="entry name" value="ABC_TM1F"/>
    <property type="match status" value="1"/>
</dbReference>
<evidence type="ECO:0000313" key="8">
    <source>
        <dbReference type="EMBL" id="SFQ37253.1"/>
    </source>
</evidence>
<dbReference type="InterPro" id="IPR003439">
    <property type="entry name" value="ABC_transporter-like_ATP-bd"/>
</dbReference>
<dbReference type="PANTHER" id="PTHR43394">
    <property type="entry name" value="ATP-DEPENDENT PERMEASE MDL1, MITOCHONDRIAL"/>
    <property type="match status" value="1"/>
</dbReference>
<dbReference type="AlphaFoldDB" id="A0A1I5XZ76"/>
<feature type="transmembrane region" description="Helical" evidence="5">
    <location>
        <begin position="216"/>
        <end position="236"/>
    </location>
</feature>
<dbReference type="GO" id="GO:0005886">
    <property type="term" value="C:plasma membrane"/>
    <property type="evidence" value="ECO:0007669"/>
    <property type="project" value="UniProtKB-SubCell"/>
</dbReference>
<dbReference type="Proteomes" id="UP000199306">
    <property type="component" value="Unassembled WGS sequence"/>
</dbReference>
<dbReference type="InterPro" id="IPR027417">
    <property type="entry name" value="P-loop_NTPase"/>
</dbReference>
<dbReference type="Pfam" id="PF00005">
    <property type="entry name" value="ABC_tran"/>
    <property type="match status" value="1"/>
</dbReference>